<feature type="region of interest" description="Disordered" evidence="1">
    <location>
        <begin position="53"/>
        <end position="97"/>
    </location>
</feature>
<evidence type="ECO:0000256" key="1">
    <source>
        <dbReference type="SAM" id="MobiDB-lite"/>
    </source>
</evidence>
<gene>
    <name evidence="2" type="ORF">GN958_ATG22858</name>
</gene>
<dbReference type="PANTHER" id="PTHR37067">
    <property type="entry name" value="PX DOMAIN-CONTAINING PROTEIN"/>
    <property type="match status" value="1"/>
</dbReference>
<accession>A0A8S9TIB9</accession>
<feature type="compositionally biased region" description="Basic and acidic residues" evidence="1">
    <location>
        <begin position="53"/>
        <end position="62"/>
    </location>
</feature>
<dbReference type="EMBL" id="JAACNO010003203">
    <property type="protein sequence ID" value="KAF4128030.1"/>
    <property type="molecule type" value="Genomic_DNA"/>
</dbReference>
<organism evidence="2 3">
    <name type="scientific">Phytophthora infestans</name>
    <name type="common">Potato late blight agent</name>
    <name type="synonym">Botrytis infestans</name>
    <dbReference type="NCBI Taxonomy" id="4787"/>
    <lineage>
        <taxon>Eukaryota</taxon>
        <taxon>Sar</taxon>
        <taxon>Stramenopiles</taxon>
        <taxon>Oomycota</taxon>
        <taxon>Peronosporomycetes</taxon>
        <taxon>Peronosporales</taxon>
        <taxon>Peronosporaceae</taxon>
        <taxon>Phytophthora</taxon>
    </lineage>
</organism>
<dbReference type="AlphaFoldDB" id="A0A8S9TIB9"/>
<feature type="region of interest" description="Disordered" evidence="1">
    <location>
        <begin position="133"/>
        <end position="172"/>
    </location>
</feature>
<feature type="compositionally biased region" description="Polar residues" evidence="1">
    <location>
        <begin position="157"/>
        <end position="172"/>
    </location>
</feature>
<evidence type="ECO:0000313" key="2">
    <source>
        <dbReference type="EMBL" id="KAF4128030.1"/>
    </source>
</evidence>
<comment type="caution">
    <text evidence="2">The sequence shown here is derived from an EMBL/GenBank/DDBJ whole genome shotgun (WGS) entry which is preliminary data.</text>
</comment>
<protein>
    <submittedName>
        <fullName evidence="2">Uncharacterized protein</fullName>
    </submittedName>
</protein>
<reference evidence="2" key="1">
    <citation type="submission" date="2020-03" db="EMBL/GenBank/DDBJ databases">
        <title>Hybrid Assembly of Korean Phytophthora infestans isolates.</title>
        <authorList>
            <person name="Prokchorchik M."/>
            <person name="Lee Y."/>
            <person name="Seo J."/>
            <person name="Cho J.-H."/>
            <person name="Park Y.-E."/>
            <person name="Jang D.-C."/>
            <person name="Im J.-S."/>
            <person name="Choi J.-G."/>
            <person name="Park H.-J."/>
            <person name="Lee G.-B."/>
            <person name="Lee Y.-G."/>
            <person name="Hong S.-Y."/>
            <person name="Cho K."/>
            <person name="Sohn K.H."/>
        </authorList>
    </citation>
    <scope>NUCLEOTIDE SEQUENCE</scope>
    <source>
        <strain evidence="2">KR_2_A2</strain>
    </source>
</reference>
<dbReference type="Proteomes" id="UP000704712">
    <property type="component" value="Unassembled WGS sequence"/>
</dbReference>
<proteinExistence type="predicted"/>
<name>A0A8S9TIB9_PHYIN</name>
<dbReference type="PANTHER" id="PTHR37067:SF3">
    <property type="entry name" value="PX DOMAIN-CONTAINING PROTEIN"/>
    <property type="match status" value="1"/>
</dbReference>
<sequence>MSSEPERKRVKRIVPFLEAHEYMYGVRVVERNPDTREVTSVLCMFCAAFGREDAPRETERKRAQTQRPKYWSGPTFRTDNYKSHLSKQHPNRWDQYQNLPPEQKQRYFDSIPAIPKKQEKPRRSMDSVQAPVNISAAQSPTPIRPPIATPTELADANNETTKSAPASPTPAQIAVTSEDQALVSPLELNTGEVLTFLLDRDIVDVALGDVLFRAEDVNPGVGKSLAVFESTLDKRDTLDQQKSDGTAEVRVVVRSVKLFHRVVELVAMGLSFDQTATICQTQMSTRISDNTFVPQMARAVVGANLQTFSRILQQSWAFSLSLQSVDRSRPGGKERRMFLDVRVRVYCAGKMEAFHLLALPVRTGGDPSRTSEMMFDTLTTFLEAIHKRWLQKIIGCSTEATSSDVSVVAFSLVRRIEQQALPGFVRVSSARPPMDSLMQQFFDSVLFADNAEWYSQLTSLAAYLERQMATGNADELSAASVTTCPHVGDTIWCKMTKVMRWFDNARVSIQRLLARRNASVAPSPSWWLNLKIALVVGTIAIKTRASLQGGYATLMSQQPQRISMLRLALAGDVGVEGPLPAYQRAALRDQSSLGEMIGSSDGMFAVKPHSIVAFIRGMGSWCAELFDGLDTEERQQIIVNTADRMLDLVQGLHRLAEELEERGGSNASLSAFPPVLPHQIALLNAVDFQEMMRVYRPRMSETYSDTKLAAVETQHQELRTAASSDADVQRLLEKSAKHSSSTFEQAWGTLGARWGLLAGYCGGLATVFPTSKGGSSASQTFGAESSQRKLADFTLEATLQCQQFDKLQALA</sequence>
<evidence type="ECO:0000313" key="3">
    <source>
        <dbReference type="Proteomes" id="UP000704712"/>
    </source>
</evidence>